<protein>
    <recommendedName>
        <fullName evidence="1">Enoyl reductase (ER) domain-containing protein</fullName>
    </recommendedName>
</protein>
<evidence type="ECO:0000313" key="2">
    <source>
        <dbReference type="EMBL" id="GHO55974.1"/>
    </source>
</evidence>
<dbReference type="InterPro" id="IPR052585">
    <property type="entry name" value="Lipid_raft_assoc_Zn_ADH"/>
</dbReference>
<dbReference type="InterPro" id="IPR013154">
    <property type="entry name" value="ADH-like_N"/>
</dbReference>
<accession>A0ABQ3UTB0</accession>
<dbReference type="CDD" id="cd05289">
    <property type="entry name" value="MDR_like_2"/>
    <property type="match status" value="1"/>
</dbReference>
<name>A0ABQ3UTB0_9CHLR</name>
<comment type="caution">
    <text evidence="2">The sequence shown here is derived from an EMBL/GenBank/DDBJ whole genome shotgun (WGS) entry which is preliminary data.</text>
</comment>
<proteinExistence type="predicted"/>
<dbReference type="Pfam" id="PF08240">
    <property type="entry name" value="ADH_N"/>
    <property type="match status" value="1"/>
</dbReference>
<dbReference type="Gene3D" id="3.90.180.10">
    <property type="entry name" value="Medium-chain alcohol dehydrogenases, catalytic domain"/>
    <property type="match status" value="1"/>
</dbReference>
<dbReference type="Proteomes" id="UP000654345">
    <property type="component" value="Unassembled WGS sequence"/>
</dbReference>
<dbReference type="PANTHER" id="PTHR43482">
    <property type="entry name" value="PROTEIN AST1-RELATED"/>
    <property type="match status" value="1"/>
</dbReference>
<feature type="domain" description="Enoyl reductase (ER)" evidence="1">
    <location>
        <begin position="12"/>
        <end position="187"/>
    </location>
</feature>
<dbReference type="SUPFAM" id="SSF50129">
    <property type="entry name" value="GroES-like"/>
    <property type="match status" value="1"/>
</dbReference>
<evidence type="ECO:0000313" key="3">
    <source>
        <dbReference type="Proteomes" id="UP000654345"/>
    </source>
</evidence>
<keyword evidence="3" id="KW-1185">Reference proteome</keyword>
<evidence type="ECO:0000259" key="1">
    <source>
        <dbReference type="SMART" id="SM00829"/>
    </source>
</evidence>
<gene>
    <name evidence="2" type="ORF">KSB_44490</name>
</gene>
<dbReference type="InterPro" id="IPR011032">
    <property type="entry name" value="GroES-like_sf"/>
</dbReference>
<reference evidence="2 3" key="1">
    <citation type="journal article" date="2021" name="Int. J. Syst. Evol. Microbiol.">
        <title>Reticulibacter mediterranei gen. nov., sp. nov., within the new family Reticulibacteraceae fam. nov., and Ktedonospora formicarum gen. nov., sp. nov., Ktedonobacter robiniae sp. nov., Dictyobacter formicarum sp. nov. and Dictyobacter arantiisoli sp. nov., belonging to the class Ktedonobacteria.</title>
        <authorList>
            <person name="Yabe S."/>
            <person name="Zheng Y."/>
            <person name="Wang C.M."/>
            <person name="Sakai Y."/>
            <person name="Abe K."/>
            <person name="Yokota A."/>
            <person name="Donadio S."/>
            <person name="Cavaletti L."/>
            <person name="Monciardini P."/>
        </authorList>
    </citation>
    <scope>NUCLEOTIDE SEQUENCE [LARGE SCALE GENOMIC DNA]</scope>
    <source>
        <strain evidence="2 3">SOSP1-30</strain>
    </source>
</reference>
<organism evidence="2 3">
    <name type="scientific">Ktedonobacter robiniae</name>
    <dbReference type="NCBI Taxonomy" id="2778365"/>
    <lineage>
        <taxon>Bacteria</taxon>
        <taxon>Bacillati</taxon>
        <taxon>Chloroflexota</taxon>
        <taxon>Ktedonobacteria</taxon>
        <taxon>Ktedonobacterales</taxon>
        <taxon>Ktedonobacteraceae</taxon>
        <taxon>Ktedonobacter</taxon>
    </lineage>
</organism>
<dbReference type="InterPro" id="IPR020843">
    <property type="entry name" value="ER"/>
</dbReference>
<dbReference type="EMBL" id="BNJG01000002">
    <property type="protein sequence ID" value="GHO55974.1"/>
    <property type="molecule type" value="Genomic_DNA"/>
</dbReference>
<dbReference type="PANTHER" id="PTHR43482:SF1">
    <property type="entry name" value="PROTEIN AST1-RELATED"/>
    <property type="match status" value="1"/>
</dbReference>
<dbReference type="SMART" id="SM00829">
    <property type="entry name" value="PKS_ER"/>
    <property type="match status" value="1"/>
</dbReference>
<sequence>MNMRAFVLTRYGGPDAMELRDVPRPSPGPGEVLIHVYAAGLNPIDFKMREGMLRVIYRYPFPIIAGCELSGVVVAKGSGVTSLAEGDRVFTRVDKRVLGAFAEFAVVREDLVAKMPSSVYFTTAAGVPLAGLTALQALRDELRVTSGQNIFISGGLVGWERSRFSLGSGLELTSQLLPRHEVRRWCANLEQTSW</sequence>